<accession>A0A9X4ID16</accession>
<dbReference type="PANTHER" id="PTHR37957">
    <property type="entry name" value="BLR7070 PROTEIN"/>
    <property type="match status" value="1"/>
</dbReference>
<feature type="domain" description="Phytase-like" evidence="2">
    <location>
        <begin position="56"/>
        <end position="370"/>
    </location>
</feature>
<evidence type="ECO:0000313" key="5">
    <source>
        <dbReference type="Proteomes" id="UP001149607"/>
    </source>
</evidence>
<dbReference type="InterPro" id="IPR027372">
    <property type="entry name" value="Phytase-like_dom"/>
</dbReference>
<dbReference type="AlphaFoldDB" id="A0A9X4ID16"/>
<keyword evidence="5" id="KW-1185">Reference proteome</keyword>
<name>A0A9X4ID16_9NEIS</name>
<evidence type="ECO:0000256" key="1">
    <source>
        <dbReference type="SAM" id="SignalP"/>
    </source>
</evidence>
<dbReference type="PANTHER" id="PTHR37957:SF1">
    <property type="entry name" value="PHYTASE-LIKE DOMAIN-CONTAINING PROTEIN"/>
    <property type="match status" value="1"/>
</dbReference>
<dbReference type="EMBL" id="JAPQFL010000001">
    <property type="protein sequence ID" value="MDD9327236.1"/>
    <property type="molecule type" value="Genomic_DNA"/>
</dbReference>
<gene>
    <name evidence="3" type="ORF">ORY91_000619</name>
    <name evidence="4" type="ORF">V9W64_02475</name>
</gene>
<dbReference type="Pfam" id="PF13449">
    <property type="entry name" value="Phytase-like"/>
    <property type="match status" value="1"/>
</dbReference>
<reference evidence="4" key="2">
    <citation type="submission" date="2024-02" db="EMBL/GenBank/DDBJ databases">
        <title>Neisseria leonii sp. nov.</title>
        <authorList>
            <person name="Boutroux M."/>
            <person name="Favre-Rochex S."/>
            <person name="Gorgette O."/>
            <person name="Touak G."/>
            <person name="Muhle E."/>
            <person name="Chesneau O."/>
            <person name="Clermont D."/>
            <person name="Rahi P."/>
        </authorList>
    </citation>
    <scope>NUCLEOTIDE SEQUENCE</scope>
    <source>
        <strain evidence="4">51.81</strain>
    </source>
</reference>
<feature type="signal peptide" evidence="1">
    <location>
        <begin position="1"/>
        <end position="26"/>
    </location>
</feature>
<evidence type="ECO:0000259" key="2">
    <source>
        <dbReference type="Pfam" id="PF13449"/>
    </source>
</evidence>
<dbReference type="RefSeq" id="WP_274584490.1">
    <property type="nucleotide sequence ID" value="NZ_CP145811.1"/>
</dbReference>
<evidence type="ECO:0000313" key="3">
    <source>
        <dbReference type="EMBL" id="MDD9327236.1"/>
    </source>
</evidence>
<evidence type="ECO:0000313" key="4">
    <source>
        <dbReference type="EMBL" id="WWY03627.1"/>
    </source>
</evidence>
<proteinExistence type="predicted"/>
<dbReference type="EMBL" id="CP146598">
    <property type="protein sequence ID" value="WWY03627.1"/>
    <property type="molecule type" value="Genomic_DNA"/>
</dbReference>
<dbReference type="Proteomes" id="UP001149607">
    <property type="component" value="Chromosome"/>
</dbReference>
<organism evidence="3">
    <name type="scientific">Neisseria leonii</name>
    <dbReference type="NCBI Taxonomy" id="2995413"/>
    <lineage>
        <taxon>Bacteria</taxon>
        <taxon>Pseudomonadati</taxon>
        <taxon>Pseudomonadota</taxon>
        <taxon>Betaproteobacteria</taxon>
        <taxon>Neisseriales</taxon>
        <taxon>Neisseriaceae</taxon>
        <taxon>Neisseria</taxon>
    </lineage>
</organism>
<protein>
    <submittedName>
        <fullName evidence="3">Esterase-like activity of phytase family protein</fullName>
    </submittedName>
</protein>
<keyword evidence="1" id="KW-0732">Signal</keyword>
<sequence>MNKQLIGFLAALPALASAQATLTAFAKLPVETYAAGPASGAAVKGANGIHPPFKAQPVQGFSGALKNRDGSYTALADNGFGAQDNSADFLLRLYRIRPEWRTAAGGSGTVGVLGFTALRDPGKLIGFNIVNQHTPDRLLTGADFDPESVQRAPDGSYWIGEEFGPFLLHFSSDGILLDAPFPLPDPAAPGRMLHSPQNRTAGTAGPAKVQKSGGFEGMAISPDGRYLYPMLEKPLAGAAERQLLIFQFDLQKKAYTGRHFLFDLDPEATAIGDFQMLTAQTGLLIERDDRQNRPDAHKKLVRITLGESGQTVKRETVADLMNIRNPHLLYGKPRSGDTGTGRTFRFPFFTIENIVVESPDTVTVLNDNNFPFSNGRNAKLADDNEIIRLKLSKRLY</sequence>
<reference evidence="3" key="1">
    <citation type="submission" date="2022-10" db="EMBL/GenBank/DDBJ databases">
        <authorList>
            <person name="Boutroux M."/>
        </authorList>
    </citation>
    <scope>NUCLEOTIDE SEQUENCE</scope>
    <source>
        <strain evidence="3">51.81</strain>
    </source>
</reference>
<feature type="chain" id="PRO_5042786899" evidence="1">
    <location>
        <begin position="27"/>
        <end position="396"/>
    </location>
</feature>